<dbReference type="RefSeq" id="WP_231493969.1">
    <property type="nucleotide sequence ID" value="NZ_CP004353.1"/>
</dbReference>
<evidence type="ECO:0008006" key="5">
    <source>
        <dbReference type="Google" id="ProtNLM"/>
    </source>
</evidence>
<reference evidence="3 4" key="1">
    <citation type="submission" date="2013-02" db="EMBL/GenBank/DDBJ databases">
        <title>The complete genome sequence of Corynebacterium vitaeruminis DSM 20294.</title>
        <authorList>
            <person name="Ruckert C."/>
            <person name="Albersmeier A."/>
            <person name="Kalinowski J."/>
        </authorList>
    </citation>
    <scope>NUCLEOTIDE SEQUENCE [LARGE SCALE GENOMIC DNA]</scope>
    <source>
        <strain evidence="4">ATCC 10234</strain>
    </source>
</reference>
<evidence type="ECO:0000256" key="2">
    <source>
        <dbReference type="SAM" id="MobiDB-lite"/>
    </source>
</evidence>
<dbReference type="Proteomes" id="UP000019222">
    <property type="component" value="Chromosome"/>
</dbReference>
<sequence length="296" mass="32710">MNLGFPASTPAARSIRAGEELPPDMRRQWLEFTDPEDAEHILTIDLTWLESHYSCAFGTPACKGIDAARPDLGCCVHGAFLTDEADRDQLYDAVAEMPAKYWQLRPAGTDRFLAEANPAELEPWLEWDELDNDEGEAEPALKTLVVDGACIFANRTGWATGAGCAIHQWGLAEGRDLTVVKPEVCWQLPLRRLEAYEDRGDGVEVLRTTIAEYQRRGWGGGGEDFDWYCTTAPACHTNPRPLWQTSEAELRALVGDACYEIIAEHCAKRQAAREAGVDEEILLPHPATVAARAATD</sequence>
<proteinExistence type="inferred from homology"/>
<organism evidence="3 4">
    <name type="scientific">Corynebacterium vitaeruminis DSM 20294</name>
    <dbReference type="NCBI Taxonomy" id="1224164"/>
    <lineage>
        <taxon>Bacteria</taxon>
        <taxon>Bacillati</taxon>
        <taxon>Actinomycetota</taxon>
        <taxon>Actinomycetes</taxon>
        <taxon>Mycobacteriales</taxon>
        <taxon>Corynebacteriaceae</taxon>
        <taxon>Corynebacterium</taxon>
    </lineage>
</organism>
<dbReference type="Pfam" id="PF11307">
    <property type="entry name" value="DUF3109"/>
    <property type="match status" value="1"/>
</dbReference>
<evidence type="ECO:0000313" key="4">
    <source>
        <dbReference type="Proteomes" id="UP000019222"/>
    </source>
</evidence>
<dbReference type="AlphaFoldDB" id="W5Y5H7"/>
<dbReference type="eggNOG" id="ENOG502Z8QX">
    <property type="taxonomic scope" value="Bacteria"/>
</dbReference>
<feature type="region of interest" description="Disordered" evidence="2">
    <location>
        <begin position="1"/>
        <end position="20"/>
    </location>
</feature>
<dbReference type="InterPro" id="IPR021458">
    <property type="entry name" value="Rv0495c"/>
</dbReference>
<dbReference type="KEGG" id="cvt:B843_01830"/>
<keyword evidence="4" id="KW-1185">Reference proteome</keyword>
<evidence type="ECO:0000313" key="3">
    <source>
        <dbReference type="EMBL" id="AHI21758.1"/>
    </source>
</evidence>
<name>W5Y5H7_9CORY</name>
<dbReference type="STRING" id="1224164.B843_01830"/>
<dbReference type="PATRIC" id="fig|1224164.3.peg.356"/>
<comment type="similarity">
    <text evidence="1">Belongs to the Rv0495c family.</text>
</comment>
<protein>
    <recommendedName>
        <fullName evidence="5">DUF3109 family protein</fullName>
    </recommendedName>
</protein>
<accession>W5Y5H7</accession>
<dbReference type="EMBL" id="CP004353">
    <property type="protein sequence ID" value="AHI21758.1"/>
    <property type="molecule type" value="Genomic_DNA"/>
</dbReference>
<gene>
    <name evidence="3" type="ORF">B843_01830</name>
</gene>
<dbReference type="HOGENOM" id="CLU_071594_0_0_11"/>
<evidence type="ECO:0000256" key="1">
    <source>
        <dbReference type="ARBA" id="ARBA00093770"/>
    </source>
</evidence>